<accession>A0A4C1USY0</accession>
<dbReference type="AlphaFoldDB" id="A0A4C1USY0"/>
<protein>
    <submittedName>
        <fullName evidence="1">Uncharacterized protein</fullName>
    </submittedName>
</protein>
<proteinExistence type="predicted"/>
<evidence type="ECO:0000313" key="1">
    <source>
        <dbReference type="EMBL" id="GBP29102.1"/>
    </source>
</evidence>
<reference evidence="1 2" key="1">
    <citation type="journal article" date="2019" name="Commun. Biol.">
        <title>The bagworm genome reveals a unique fibroin gene that provides high tensile strength.</title>
        <authorList>
            <person name="Kono N."/>
            <person name="Nakamura H."/>
            <person name="Ohtoshi R."/>
            <person name="Tomita M."/>
            <person name="Numata K."/>
            <person name="Arakawa K."/>
        </authorList>
    </citation>
    <scope>NUCLEOTIDE SEQUENCE [LARGE SCALE GENOMIC DNA]</scope>
</reference>
<keyword evidence="2" id="KW-1185">Reference proteome</keyword>
<evidence type="ECO:0000313" key="2">
    <source>
        <dbReference type="Proteomes" id="UP000299102"/>
    </source>
</evidence>
<comment type="caution">
    <text evidence="1">The sequence shown here is derived from an EMBL/GenBank/DDBJ whole genome shotgun (WGS) entry which is preliminary data.</text>
</comment>
<gene>
    <name evidence="1" type="ORF">EVAR_17636_1</name>
</gene>
<name>A0A4C1USY0_EUMVA</name>
<organism evidence="1 2">
    <name type="scientific">Eumeta variegata</name>
    <name type="common">Bagworm moth</name>
    <name type="synonym">Eumeta japonica</name>
    <dbReference type="NCBI Taxonomy" id="151549"/>
    <lineage>
        <taxon>Eukaryota</taxon>
        <taxon>Metazoa</taxon>
        <taxon>Ecdysozoa</taxon>
        <taxon>Arthropoda</taxon>
        <taxon>Hexapoda</taxon>
        <taxon>Insecta</taxon>
        <taxon>Pterygota</taxon>
        <taxon>Neoptera</taxon>
        <taxon>Endopterygota</taxon>
        <taxon>Lepidoptera</taxon>
        <taxon>Glossata</taxon>
        <taxon>Ditrysia</taxon>
        <taxon>Tineoidea</taxon>
        <taxon>Psychidae</taxon>
        <taxon>Oiketicinae</taxon>
        <taxon>Eumeta</taxon>
    </lineage>
</organism>
<sequence>MARLSLLGSRRRGCGCGRRRGYMVRGQGLRHGLQRRPHRRRHPLRQNYSWRRADILRSPHQRFTSSIAHQNLNYTPKQTVHRLPPSNHIFD</sequence>
<dbReference type="Proteomes" id="UP000299102">
    <property type="component" value="Unassembled WGS sequence"/>
</dbReference>
<dbReference type="EMBL" id="BGZK01000216">
    <property type="protein sequence ID" value="GBP29102.1"/>
    <property type="molecule type" value="Genomic_DNA"/>
</dbReference>